<dbReference type="Gene3D" id="3.40.50.12370">
    <property type="match status" value="1"/>
</dbReference>
<proteinExistence type="predicted"/>
<evidence type="ECO:0000313" key="2">
    <source>
        <dbReference type="EMBL" id="GGL96699.1"/>
    </source>
</evidence>
<keyword evidence="3" id="KW-1185">Reference proteome</keyword>
<dbReference type="Proteomes" id="UP000655208">
    <property type="component" value="Unassembled WGS sequence"/>
</dbReference>
<comment type="caution">
    <text evidence="2">The sequence shown here is derived from an EMBL/GenBank/DDBJ whole genome shotgun (WGS) entry which is preliminary data.</text>
</comment>
<dbReference type="Pfam" id="PF00582">
    <property type="entry name" value="Usp"/>
    <property type="match status" value="1"/>
</dbReference>
<protein>
    <recommendedName>
        <fullName evidence="1">UspA domain-containing protein</fullName>
    </recommendedName>
</protein>
<accession>A0A917WEU5</accession>
<reference evidence="2" key="2">
    <citation type="submission" date="2020-09" db="EMBL/GenBank/DDBJ databases">
        <authorList>
            <person name="Sun Q."/>
            <person name="Zhou Y."/>
        </authorList>
    </citation>
    <scope>NUCLEOTIDE SEQUENCE</scope>
    <source>
        <strain evidence="2">CGMCC 4.7308</strain>
    </source>
</reference>
<dbReference type="InterPro" id="IPR006016">
    <property type="entry name" value="UspA"/>
</dbReference>
<dbReference type="EMBL" id="BMNA01000003">
    <property type="protein sequence ID" value="GGL96699.1"/>
    <property type="molecule type" value="Genomic_DNA"/>
</dbReference>
<feature type="domain" description="UspA" evidence="1">
    <location>
        <begin position="3"/>
        <end position="141"/>
    </location>
</feature>
<evidence type="ECO:0000313" key="3">
    <source>
        <dbReference type="Proteomes" id="UP000655208"/>
    </source>
</evidence>
<dbReference type="RefSeq" id="WP_188940976.1">
    <property type="nucleotide sequence ID" value="NZ_BMNA01000003.1"/>
</dbReference>
<name>A0A917WEU5_9ACTN</name>
<dbReference type="SUPFAM" id="SSF52402">
    <property type="entry name" value="Adenine nucleotide alpha hydrolases-like"/>
    <property type="match status" value="1"/>
</dbReference>
<organism evidence="2 3">
    <name type="scientific">Nakamurella endophytica</name>
    <dbReference type="NCBI Taxonomy" id="1748367"/>
    <lineage>
        <taxon>Bacteria</taxon>
        <taxon>Bacillati</taxon>
        <taxon>Actinomycetota</taxon>
        <taxon>Actinomycetes</taxon>
        <taxon>Nakamurellales</taxon>
        <taxon>Nakamurellaceae</taxon>
        <taxon>Nakamurella</taxon>
    </lineage>
</organism>
<evidence type="ECO:0000259" key="1">
    <source>
        <dbReference type="Pfam" id="PF00582"/>
    </source>
</evidence>
<gene>
    <name evidence="2" type="ORF">GCM10011594_15540</name>
</gene>
<dbReference type="AlphaFoldDB" id="A0A917WEU5"/>
<sequence>MTCAFSGTRESLAVLRATAAWTRRLDVPLRVVTLGVRGRTMYPPEAGLDAEDMVLAAWLEQARREQEAAVAALTADGPLREVTTAVAAGDGWADAVDRLDWDAREILVIGSTRIGPVAQVFLGSRAVQLVRHAPVPALMVPDADSAAEVLARAPEPG</sequence>
<reference evidence="2" key="1">
    <citation type="journal article" date="2014" name="Int. J. Syst. Evol. Microbiol.">
        <title>Complete genome sequence of Corynebacterium casei LMG S-19264T (=DSM 44701T), isolated from a smear-ripened cheese.</title>
        <authorList>
            <consortium name="US DOE Joint Genome Institute (JGI-PGF)"/>
            <person name="Walter F."/>
            <person name="Albersmeier A."/>
            <person name="Kalinowski J."/>
            <person name="Ruckert C."/>
        </authorList>
    </citation>
    <scope>NUCLEOTIDE SEQUENCE</scope>
    <source>
        <strain evidence="2">CGMCC 4.7308</strain>
    </source>
</reference>